<proteinExistence type="predicted"/>
<reference evidence="1 2" key="1">
    <citation type="journal article" date="2019" name="Int. J. Syst. Evol. Microbiol.">
        <title>The Global Catalogue of Microorganisms (GCM) 10K type strain sequencing project: providing services to taxonomists for standard genome sequencing and annotation.</title>
        <authorList>
            <consortium name="The Broad Institute Genomics Platform"/>
            <consortium name="The Broad Institute Genome Sequencing Center for Infectious Disease"/>
            <person name="Wu L."/>
            <person name="Ma J."/>
        </authorList>
    </citation>
    <scope>NUCLEOTIDE SEQUENCE [LARGE SCALE GENOMIC DNA]</scope>
    <source>
        <strain evidence="1 2">CGMCC 1.12543</strain>
    </source>
</reference>
<dbReference type="CDD" id="cd01983">
    <property type="entry name" value="SIMIBI"/>
    <property type="match status" value="1"/>
</dbReference>
<comment type="caution">
    <text evidence="1">The sequence shown here is derived from an EMBL/GenBank/DDBJ whole genome shotgun (WGS) entry which is preliminary data.</text>
</comment>
<keyword evidence="2" id="KW-1185">Reference proteome</keyword>
<sequence length="277" mass="29919">MRLLVAGSARVDAGKTTFASGLAAHLDAPAYKPRAGNDYWFDHDDVRHAVADGRLYGKDVRTLAGLGEDPPEQRNPVHRLWTPAPGTGKGLLGRTDRAFLCDRVTLDGRDEFVVNGTVDLPPLLTETLPLADATVVESLDEFNAVMADRHRAAFDAVAARVAAEERVVVESYADIARPLDGAVPDAVAVVEPARLRIYEGERYAKACEVASGSAREGRLEERVERVLEFVEPWSRHRLRPLPGEHRDDPDAVAEAYADAYDALVGVAEADGSSGDGA</sequence>
<name>A0ABD5RI12_9EURY</name>
<gene>
    <name evidence="1" type="ORF">ACFPYI_01430</name>
</gene>
<protein>
    <submittedName>
        <fullName evidence="1">ATPase</fullName>
    </submittedName>
</protein>
<dbReference type="Proteomes" id="UP001596099">
    <property type="component" value="Unassembled WGS sequence"/>
</dbReference>
<evidence type="ECO:0000313" key="1">
    <source>
        <dbReference type="EMBL" id="MFC5969983.1"/>
    </source>
</evidence>
<evidence type="ECO:0000313" key="2">
    <source>
        <dbReference type="Proteomes" id="UP001596099"/>
    </source>
</evidence>
<accession>A0ABD5RI12</accession>
<dbReference type="EMBL" id="JBHSQH010000001">
    <property type="protein sequence ID" value="MFC5969983.1"/>
    <property type="molecule type" value="Genomic_DNA"/>
</dbReference>
<dbReference type="AlphaFoldDB" id="A0ABD5RI12"/>
<organism evidence="1 2">
    <name type="scientific">Halomarina salina</name>
    <dbReference type="NCBI Taxonomy" id="1872699"/>
    <lineage>
        <taxon>Archaea</taxon>
        <taxon>Methanobacteriati</taxon>
        <taxon>Methanobacteriota</taxon>
        <taxon>Stenosarchaea group</taxon>
        <taxon>Halobacteria</taxon>
        <taxon>Halobacteriales</taxon>
        <taxon>Natronomonadaceae</taxon>
        <taxon>Halomarina</taxon>
    </lineage>
</organism>
<dbReference type="RefSeq" id="WP_247418571.1">
    <property type="nucleotide sequence ID" value="NZ_JALLGW010000002.1"/>
</dbReference>